<dbReference type="FunFam" id="1.10.10.10:FF:000098">
    <property type="entry name" value="Two-component system response regulator PhoP"/>
    <property type="match status" value="1"/>
</dbReference>
<dbReference type="GO" id="GO:0005829">
    <property type="term" value="C:cytosol"/>
    <property type="evidence" value="ECO:0007669"/>
    <property type="project" value="TreeGrafter"/>
</dbReference>
<dbReference type="InterPro" id="IPR036388">
    <property type="entry name" value="WH-like_DNA-bd_sf"/>
</dbReference>
<dbReference type="InterPro" id="IPR001867">
    <property type="entry name" value="OmpR/PhoB-type_DNA-bd"/>
</dbReference>
<reference evidence="10 11" key="1">
    <citation type="submission" date="2014-03" db="EMBL/GenBank/DDBJ databases">
        <title>Draft Genome of Photorhabdus luminescens BA1, an Egyptian Isolate.</title>
        <authorList>
            <person name="Ghazal S."/>
            <person name="Hurst S.G.IV."/>
            <person name="Morris K."/>
            <person name="Thomas K."/>
            <person name="Tisa L.S."/>
        </authorList>
    </citation>
    <scope>NUCLEOTIDE SEQUENCE [LARGE SCALE GENOMIC DNA]</scope>
    <source>
        <strain evidence="10 11">BA1</strain>
    </source>
</reference>
<dbReference type="InterPro" id="IPR011006">
    <property type="entry name" value="CheY-like_superfamily"/>
</dbReference>
<gene>
    <name evidence="10" type="ORF">BA1DRAFT_03469</name>
</gene>
<dbReference type="Gene3D" id="3.40.50.2300">
    <property type="match status" value="1"/>
</dbReference>
<dbReference type="GO" id="GO:0000976">
    <property type="term" value="F:transcription cis-regulatory region binding"/>
    <property type="evidence" value="ECO:0007669"/>
    <property type="project" value="TreeGrafter"/>
</dbReference>
<protein>
    <submittedName>
        <fullName evidence="10">Response regulator CheY</fullName>
    </submittedName>
</protein>
<dbReference type="Proteomes" id="UP000023464">
    <property type="component" value="Unassembled WGS sequence"/>
</dbReference>
<keyword evidence="1 6" id="KW-0597">Phosphoprotein</keyword>
<dbReference type="GO" id="GO:0000156">
    <property type="term" value="F:phosphorelay response regulator activity"/>
    <property type="evidence" value="ECO:0007669"/>
    <property type="project" value="TreeGrafter"/>
</dbReference>
<evidence type="ECO:0000256" key="3">
    <source>
        <dbReference type="ARBA" id="ARBA00023015"/>
    </source>
</evidence>
<dbReference type="Gene3D" id="1.10.10.10">
    <property type="entry name" value="Winged helix-like DNA-binding domain superfamily/Winged helix DNA-binding domain"/>
    <property type="match status" value="1"/>
</dbReference>
<feature type="domain" description="OmpR/PhoB-type" evidence="9">
    <location>
        <begin position="124"/>
        <end position="222"/>
    </location>
</feature>
<dbReference type="CDD" id="cd19934">
    <property type="entry name" value="REC_OmpR_EcPhoP-like"/>
    <property type="match status" value="1"/>
</dbReference>
<dbReference type="InterPro" id="IPR001789">
    <property type="entry name" value="Sig_transdc_resp-reg_receiver"/>
</dbReference>
<evidence type="ECO:0000256" key="7">
    <source>
        <dbReference type="PROSITE-ProRule" id="PRU01091"/>
    </source>
</evidence>
<evidence type="ECO:0000256" key="2">
    <source>
        <dbReference type="ARBA" id="ARBA00023012"/>
    </source>
</evidence>
<dbReference type="SUPFAM" id="SSF52172">
    <property type="entry name" value="CheY-like"/>
    <property type="match status" value="1"/>
</dbReference>
<dbReference type="GO" id="GO:0006355">
    <property type="term" value="P:regulation of DNA-templated transcription"/>
    <property type="evidence" value="ECO:0007669"/>
    <property type="project" value="InterPro"/>
</dbReference>
<comment type="caution">
    <text evidence="10">The sequence shown here is derived from an EMBL/GenBank/DDBJ whole genome shotgun (WGS) entry which is preliminary data.</text>
</comment>
<dbReference type="GO" id="GO:0009891">
    <property type="term" value="P:positive regulation of biosynthetic process"/>
    <property type="evidence" value="ECO:0007669"/>
    <property type="project" value="UniProtKB-ARBA"/>
</dbReference>
<evidence type="ECO:0000259" key="9">
    <source>
        <dbReference type="PROSITE" id="PS51755"/>
    </source>
</evidence>
<dbReference type="RefSeq" id="WP_036781478.1">
    <property type="nucleotide sequence ID" value="NZ_CAWLTM010000054.1"/>
</dbReference>
<dbReference type="EMBL" id="JFGV01000061">
    <property type="protein sequence ID" value="EYU14019.1"/>
    <property type="molecule type" value="Genomic_DNA"/>
</dbReference>
<dbReference type="GeneID" id="45654263"/>
<dbReference type="PATRIC" id="fig|1393736.3.peg.3542"/>
<dbReference type="CDD" id="cd00383">
    <property type="entry name" value="trans_reg_C"/>
    <property type="match status" value="1"/>
</dbReference>
<feature type="DNA-binding region" description="OmpR/PhoB-type" evidence="7">
    <location>
        <begin position="124"/>
        <end position="222"/>
    </location>
</feature>
<dbReference type="AlphaFoldDB" id="A0A022PES4"/>
<evidence type="ECO:0000259" key="8">
    <source>
        <dbReference type="PROSITE" id="PS50110"/>
    </source>
</evidence>
<dbReference type="SMART" id="SM00448">
    <property type="entry name" value="REC"/>
    <property type="match status" value="1"/>
</dbReference>
<keyword evidence="3" id="KW-0805">Transcription regulation</keyword>
<dbReference type="SMART" id="SM00862">
    <property type="entry name" value="Trans_reg_C"/>
    <property type="match status" value="1"/>
</dbReference>
<dbReference type="FunFam" id="3.40.50.2300:FF:000002">
    <property type="entry name" value="DNA-binding response regulator PhoP"/>
    <property type="match status" value="1"/>
</dbReference>
<dbReference type="PROSITE" id="PS50110">
    <property type="entry name" value="RESPONSE_REGULATORY"/>
    <property type="match status" value="1"/>
</dbReference>
<dbReference type="PROSITE" id="PS51755">
    <property type="entry name" value="OMPR_PHOB"/>
    <property type="match status" value="1"/>
</dbReference>
<dbReference type="InterPro" id="IPR039420">
    <property type="entry name" value="WalR-like"/>
</dbReference>
<dbReference type="SUPFAM" id="SSF46894">
    <property type="entry name" value="C-terminal effector domain of the bipartite response regulators"/>
    <property type="match status" value="1"/>
</dbReference>
<keyword evidence="11" id="KW-1185">Reference proteome</keyword>
<evidence type="ECO:0000256" key="5">
    <source>
        <dbReference type="ARBA" id="ARBA00023163"/>
    </source>
</evidence>
<dbReference type="Pfam" id="PF00072">
    <property type="entry name" value="Response_reg"/>
    <property type="match status" value="1"/>
</dbReference>
<evidence type="ECO:0000256" key="6">
    <source>
        <dbReference type="PROSITE-ProRule" id="PRU00169"/>
    </source>
</evidence>
<sequence length="222" mass="25599">MRILIVEDNMLLRHHLTVQLRDTGHLVDAAANAKEADYYLVESEPDIAIVDLGLPGEDGLSLIRRWRQKDEKLPILVLTARESWQEKVTVLDAGADDYVTKPFHLEEIIARMQALLRRNNGLVSQIIEFPPFKIDLSRKELTVYGESVKLTAFEYRIIEILMCNSDKVVTKESLMRQLYPDAELREGHSIDVLIGRLRKKILDIWPYEAIVTVRGQGYRFDV</sequence>
<proteinExistence type="predicted"/>
<evidence type="ECO:0000256" key="1">
    <source>
        <dbReference type="ARBA" id="ARBA00022553"/>
    </source>
</evidence>
<keyword evidence="2" id="KW-0902">Two-component regulatory system</keyword>
<evidence type="ECO:0000256" key="4">
    <source>
        <dbReference type="ARBA" id="ARBA00023125"/>
    </source>
</evidence>
<dbReference type="PANTHER" id="PTHR48111:SF71">
    <property type="entry name" value="TRANSCRIPTIONAL REGULATORY PROTEIN PHOP"/>
    <property type="match status" value="1"/>
</dbReference>
<dbReference type="Gene3D" id="6.10.250.690">
    <property type="match status" value="1"/>
</dbReference>
<accession>A0A022PES4</accession>
<feature type="domain" description="Response regulatory" evidence="8">
    <location>
        <begin position="2"/>
        <end position="116"/>
    </location>
</feature>
<keyword evidence="4 7" id="KW-0238">DNA-binding</keyword>
<keyword evidence="5" id="KW-0804">Transcription</keyword>
<evidence type="ECO:0000313" key="10">
    <source>
        <dbReference type="EMBL" id="EYU14019.1"/>
    </source>
</evidence>
<dbReference type="GO" id="GO:0032993">
    <property type="term" value="C:protein-DNA complex"/>
    <property type="evidence" value="ECO:0007669"/>
    <property type="project" value="TreeGrafter"/>
</dbReference>
<dbReference type="InterPro" id="IPR016032">
    <property type="entry name" value="Sig_transdc_resp-reg_C-effctor"/>
</dbReference>
<organism evidence="10 11">
    <name type="scientific">Photorhabdus aegyptia</name>
    <dbReference type="NCBI Taxonomy" id="2805098"/>
    <lineage>
        <taxon>Bacteria</taxon>
        <taxon>Pseudomonadati</taxon>
        <taxon>Pseudomonadota</taxon>
        <taxon>Gammaproteobacteria</taxon>
        <taxon>Enterobacterales</taxon>
        <taxon>Morganellaceae</taxon>
        <taxon>Photorhabdus</taxon>
    </lineage>
</organism>
<feature type="modified residue" description="4-aspartylphosphate" evidence="6">
    <location>
        <position position="51"/>
    </location>
</feature>
<dbReference type="NCBIfam" id="NF008078">
    <property type="entry name" value="PRK10816.1"/>
    <property type="match status" value="1"/>
</dbReference>
<dbReference type="Pfam" id="PF00486">
    <property type="entry name" value="Trans_reg_C"/>
    <property type="match status" value="1"/>
</dbReference>
<dbReference type="PANTHER" id="PTHR48111">
    <property type="entry name" value="REGULATOR OF RPOS"/>
    <property type="match status" value="1"/>
</dbReference>
<evidence type="ECO:0000313" key="11">
    <source>
        <dbReference type="Proteomes" id="UP000023464"/>
    </source>
</evidence>
<name>A0A022PES4_9GAMM</name>